<sequence length="269" mass="30589">MKNSSALPWLLALLLWVAASRPALARPAEDTKAPNLLHSTWTDLLRKHVTHEGLVDYEGFIEDEDQLDAYLQNLRKTPPTTAWAKPDAEAYWLNLYNAATIYTVLQYYPVASMNEIRVKVLKGYKSAWEDNWINVGGKLYSLNTIEKEVLRPQFQDPRVHFALVCAATSSPPLLNEAYDGARLNQQLDAQARLFLAHSTLNQLTPTKVRLSSLFDWYAAEFGEGEKLIAFLNRYSTAKIEPKATVEFLSFNWALNYGKHSADTQALRQR</sequence>
<dbReference type="EMBL" id="JAJADQ010000004">
    <property type="protein sequence ID" value="MCB2377698.1"/>
    <property type="molecule type" value="Genomic_DNA"/>
</dbReference>
<accession>A0ABS8ABA5</accession>
<organism evidence="3 4">
    <name type="scientific">Hymenobacter nitidus</name>
    <dbReference type="NCBI Taxonomy" id="2880929"/>
    <lineage>
        <taxon>Bacteria</taxon>
        <taxon>Pseudomonadati</taxon>
        <taxon>Bacteroidota</taxon>
        <taxon>Cytophagia</taxon>
        <taxon>Cytophagales</taxon>
        <taxon>Hymenobacteraceae</taxon>
        <taxon>Hymenobacter</taxon>
    </lineage>
</organism>
<dbReference type="PANTHER" id="PTHR46361:SF3">
    <property type="entry name" value="ELECTRON CARRIER_ PROTEIN DISULFIDE OXIDOREDUCTASE"/>
    <property type="match status" value="1"/>
</dbReference>
<dbReference type="InterPro" id="IPR006869">
    <property type="entry name" value="DUF547"/>
</dbReference>
<dbReference type="RefSeq" id="WP_226184883.1">
    <property type="nucleotide sequence ID" value="NZ_JAJADQ010000004.1"/>
</dbReference>
<gene>
    <name evidence="3" type="ORF">LGH70_08905</name>
</gene>
<dbReference type="Proteomes" id="UP001165297">
    <property type="component" value="Unassembled WGS sequence"/>
</dbReference>
<dbReference type="PANTHER" id="PTHR46361">
    <property type="entry name" value="ELECTRON CARRIER/ PROTEIN DISULFIDE OXIDOREDUCTASE"/>
    <property type="match status" value="1"/>
</dbReference>
<evidence type="ECO:0000259" key="2">
    <source>
        <dbReference type="Pfam" id="PF04784"/>
    </source>
</evidence>
<reference evidence="3" key="1">
    <citation type="submission" date="2021-10" db="EMBL/GenBank/DDBJ databases">
        <authorList>
            <person name="Dean J.D."/>
            <person name="Kim M.K."/>
            <person name="Newey C.N."/>
            <person name="Stoker T.S."/>
            <person name="Thompson D.W."/>
            <person name="Grose J.H."/>
        </authorList>
    </citation>
    <scope>NUCLEOTIDE SEQUENCE</scope>
    <source>
        <strain evidence="3">BT635</strain>
    </source>
</reference>
<keyword evidence="4" id="KW-1185">Reference proteome</keyword>
<dbReference type="Pfam" id="PF04784">
    <property type="entry name" value="DUF547"/>
    <property type="match status" value="1"/>
</dbReference>
<protein>
    <submittedName>
        <fullName evidence="3">DUF547 domain-containing protein</fullName>
    </submittedName>
</protein>
<proteinExistence type="predicted"/>
<name>A0ABS8ABA5_9BACT</name>
<evidence type="ECO:0000313" key="3">
    <source>
        <dbReference type="EMBL" id="MCB2377698.1"/>
    </source>
</evidence>
<feature type="signal peptide" evidence="1">
    <location>
        <begin position="1"/>
        <end position="25"/>
    </location>
</feature>
<keyword evidence="1" id="KW-0732">Signal</keyword>
<feature type="domain" description="DUF547" evidence="2">
    <location>
        <begin position="83"/>
        <end position="195"/>
    </location>
</feature>
<evidence type="ECO:0000313" key="4">
    <source>
        <dbReference type="Proteomes" id="UP001165297"/>
    </source>
</evidence>
<comment type="caution">
    <text evidence="3">The sequence shown here is derived from an EMBL/GenBank/DDBJ whole genome shotgun (WGS) entry which is preliminary data.</text>
</comment>
<evidence type="ECO:0000256" key="1">
    <source>
        <dbReference type="SAM" id="SignalP"/>
    </source>
</evidence>
<feature type="chain" id="PRO_5045797238" evidence="1">
    <location>
        <begin position="26"/>
        <end position="269"/>
    </location>
</feature>